<evidence type="ECO:0000313" key="11">
    <source>
        <dbReference type="Proteomes" id="UP001056819"/>
    </source>
</evidence>
<evidence type="ECO:0000256" key="2">
    <source>
        <dbReference type="ARBA" id="ARBA00022475"/>
    </source>
</evidence>
<evidence type="ECO:0000313" key="10">
    <source>
        <dbReference type="EMBL" id="URD68625.1"/>
    </source>
</evidence>
<feature type="transmembrane region" description="Helical" evidence="8">
    <location>
        <begin position="20"/>
        <end position="41"/>
    </location>
</feature>
<evidence type="ECO:0000256" key="5">
    <source>
        <dbReference type="ARBA" id="ARBA00022989"/>
    </source>
</evidence>
<evidence type="ECO:0000256" key="3">
    <source>
        <dbReference type="ARBA" id="ARBA00022519"/>
    </source>
</evidence>
<evidence type="ECO:0000256" key="6">
    <source>
        <dbReference type="ARBA" id="ARBA00023136"/>
    </source>
</evidence>
<dbReference type="EMBL" id="CP097501">
    <property type="protein sequence ID" value="URD68625.1"/>
    <property type="molecule type" value="Genomic_DNA"/>
</dbReference>
<accession>A0AAE9HY39</accession>
<feature type="coiled-coil region" evidence="7">
    <location>
        <begin position="458"/>
        <end position="492"/>
    </location>
</feature>
<keyword evidence="5 8" id="KW-1133">Transmembrane helix</keyword>
<keyword evidence="4 8" id="KW-0812">Transmembrane</keyword>
<reference evidence="10" key="1">
    <citation type="submission" date="2022-05" db="EMBL/GenBank/DDBJ databases">
        <title>Alysiella filiformis genome sequencing.</title>
        <authorList>
            <person name="Viehboeck T."/>
        </authorList>
    </citation>
    <scope>NUCLEOTIDE SEQUENCE</scope>
    <source>
        <strain evidence="10">DSM 2580</strain>
    </source>
</reference>
<dbReference type="RefSeq" id="WP_027021428.1">
    <property type="nucleotide sequence ID" value="NZ_CP097501.1"/>
</dbReference>
<evidence type="ECO:0000256" key="4">
    <source>
        <dbReference type="ARBA" id="ARBA00022692"/>
    </source>
</evidence>
<evidence type="ECO:0000259" key="9">
    <source>
        <dbReference type="Pfam" id="PF02470"/>
    </source>
</evidence>
<organism evidence="10 11">
    <name type="scientific">Conchiformibius steedae DSM 2580</name>
    <dbReference type="NCBI Taxonomy" id="1121352"/>
    <lineage>
        <taxon>Bacteria</taxon>
        <taxon>Pseudomonadati</taxon>
        <taxon>Pseudomonadota</taxon>
        <taxon>Betaproteobacteria</taxon>
        <taxon>Neisseriales</taxon>
        <taxon>Neisseriaceae</taxon>
        <taxon>Conchiformibius</taxon>
    </lineage>
</organism>
<feature type="domain" description="Mce/MlaD" evidence="9">
    <location>
        <begin position="48"/>
        <end position="139"/>
    </location>
</feature>
<evidence type="ECO:0000256" key="8">
    <source>
        <dbReference type="SAM" id="Phobius"/>
    </source>
</evidence>
<keyword evidence="6 8" id="KW-0472">Membrane</keyword>
<dbReference type="PANTHER" id="PTHR30462">
    <property type="entry name" value="INTERMEMBRANE TRANSPORT PROTEIN PQIB-RELATED"/>
    <property type="match status" value="1"/>
</dbReference>
<dbReference type="AlphaFoldDB" id="A0AAE9HY39"/>
<keyword evidence="3" id="KW-0997">Cell inner membrane</keyword>
<comment type="subcellular location">
    <subcellularLocation>
        <location evidence="1">Cell inner membrane</location>
    </subcellularLocation>
</comment>
<sequence>MNQTNQDPPPSPAKVRQTATLVSTVWLIPLFAAIVAAWLLAQNIRSKGPEITLLMDNAEGIEVNNTSVRILNVDVGRVTRIRLQPDQKGVEITARLNKDVEELMREDTQFWIVKPRIDQNGITGLGTLVSGAYIAFSPGKSRKEAREFAVAELPPVTAIGQSGIRVYLSGKNSRMIGAGSPVLFENHVVGTVENAHFRPEDQTVHYTVFIRSPNESLLTASSQFWLDSGISIRTDGTGINVQSPPLGALLSGAIAFHTPHNGETTSQPAKSGDEFKIYENRQALEREPGERTLYYTAFFSDSVRGLEAGAPVEYKGLKIGTVADVPYFEDGDNLKLLENGRIPVRLRLEPYLLESNGSRDTRQSREYWQQQLQTALNRGLSASIVSNNLVLGSKMIELGDAAAGDELLRPAAEYHGHTVIPTRNGSGLDALQAQLGKLLDKLNKLPIEQTLGGINGNLAELQTTLKSAQKMLASAERAVQSADKTIRSADKTIGSAGKLVSSREIQQMPAELNRTLQELRQTLKGVSPESPVYRDVQQTLQGIDRTLKDVKPVIDTLKAKPNSLIFDSHTTDPTPKGKP</sequence>
<dbReference type="GO" id="GO:0005886">
    <property type="term" value="C:plasma membrane"/>
    <property type="evidence" value="ECO:0007669"/>
    <property type="project" value="UniProtKB-SubCell"/>
</dbReference>
<proteinExistence type="predicted"/>
<dbReference type="PANTHER" id="PTHR30462:SF2">
    <property type="entry name" value="INTERMEMBRANE TRANSPORT PROTEIN PQIB"/>
    <property type="match status" value="1"/>
</dbReference>
<dbReference type="Pfam" id="PF02470">
    <property type="entry name" value="MlaD"/>
    <property type="match status" value="2"/>
</dbReference>
<keyword evidence="7" id="KW-0175">Coiled coil</keyword>
<evidence type="ECO:0000256" key="7">
    <source>
        <dbReference type="SAM" id="Coils"/>
    </source>
</evidence>
<dbReference type="InterPro" id="IPR003399">
    <property type="entry name" value="Mce/MlaD"/>
</dbReference>
<dbReference type="InterPro" id="IPR051800">
    <property type="entry name" value="PqiA-PqiB_transport"/>
</dbReference>
<name>A0AAE9HY39_9NEIS</name>
<evidence type="ECO:0000256" key="1">
    <source>
        <dbReference type="ARBA" id="ARBA00004533"/>
    </source>
</evidence>
<gene>
    <name evidence="10" type="ORF">LNQ82_10225</name>
</gene>
<protein>
    <submittedName>
        <fullName evidence="10">MlaD family protein</fullName>
    </submittedName>
</protein>
<keyword evidence="2" id="KW-1003">Cell membrane</keyword>
<dbReference type="Proteomes" id="UP001056819">
    <property type="component" value="Chromosome"/>
</dbReference>
<feature type="domain" description="Mce/MlaD" evidence="9">
    <location>
        <begin position="292"/>
        <end position="398"/>
    </location>
</feature>